<name>A0A1H0VNI8_9BACI</name>
<evidence type="ECO:0000256" key="1">
    <source>
        <dbReference type="SAM" id="Phobius"/>
    </source>
</evidence>
<keyword evidence="1" id="KW-0812">Transmembrane</keyword>
<reference evidence="3" key="1">
    <citation type="submission" date="2016-10" db="EMBL/GenBank/DDBJ databases">
        <authorList>
            <person name="Varghese N."/>
            <person name="Submissions S."/>
        </authorList>
    </citation>
    <scope>NUCLEOTIDE SEQUENCE [LARGE SCALE GENOMIC DNA]</scope>
    <source>
        <strain evidence="3">IBRC-M10078</strain>
    </source>
</reference>
<dbReference type="AlphaFoldDB" id="A0A1H0VNI8"/>
<evidence type="ECO:0000313" key="2">
    <source>
        <dbReference type="EMBL" id="SDP80152.1"/>
    </source>
</evidence>
<feature type="transmembrane region" description="Helical" evidence="1">
    <location>
        <begin position="20"/>
        <end position="40"/>
    </location>
</feature>
<evidence type="ECO:0000313" key="3">
    <source>
        <dbReference type="Proteomes" id="UP000199159"/>
    </source>
</evidence>
<organism evidence="2 3">
    <name type="scientific">Litchfieldia salsa</name>
    <dbReference type="NCBI Taxonomy" id="930152"/>
    <lineage>
        <taxon>Bacteria</taxon>
        <taxon>Bacillati</taxon>
        <taxon>Bacillota</taxon>
        <taxon>Bacilli</taxon>
        <taxon>Bacillales</taxon>
        <taxon>Bacillaceae</taxon>
        <taxon>Litchfieldia</taxon>
    </lineage>
</organism>
<accession>A0A1H0VNI8</accession>
<sequence>MPEYTTFLNDARTAQFWLWVKWLMFFVAPVIMIFIATDVVGMTLKMIRKIVGSSEKKRDDDDDYDVYRY</sequence>
<keyword evidence="1" id="KW-0472">Membrane</keyword>
<gene>
    <name evidence="2" type="ORF">SAMN05216565_107111</name>
</gene>
<keyword evidence="1" id="KW-1133">Transmembrane helix</keyword>
<keyword evidence="3" id="KW-1185">Reference proteome</keyword>
<dbReference type="STRING" id="930152.SAMN05216565_107111"/>
<proteinExistence type="predicted"/>
<dbReference type="EMBL" id="FNJU01000007">
    <property type="protein sequence ID" value="SDP80152.1"/>
    <property type="molecule type" value="Genomic_DNA"/>
</dbReference>
<dbReference type="RefSeq" id="WP_238457272.1">
    <property type="nucleotide sequence ID" value="NZ_FNJU01000007.1"/>
</dbReference>
<dbReference type="Proteomes" id="UP000199159">
    <property type="component" value="Unassembled WGS sequence"/>
</dbReference>
<protein>
    <submittedName>
        <fullName evidence="2">Uncharacterized protein</fullName>
    </submittedName>
</protein>